<feature type="domain" description="Exonuclease VII large subunit C-terminal" evidence="6">
    <location>
        <begin position="136"/>
        <end position="356"/>
    </location>
</feature>
<accession>A0A1I0R026</accession>
<comment type="catalytic activity">
    <reaction evidence="5">
        <text>Exonucleolytic cleavage in either 5'- to 3'- or 3'- to 5'-direction to yield nucleoside 5'-phosphates.</text>
        <dbReference type="EC" id="3.1.11.6"/>
    </reaction>
</comment>
<dbReference type="GO" id="GO:0003676">
    <property type="term" value="F:nucleic acid binding"/>
    <property type="evidence" value="ECO:0007669"/>
    <property type="project" value="InterPro"/>
</dbReference>
<comment type="similarity">
    <text evidence="5">Belongs to the XseA family.</text>
</comment>
<gene>
    <name evidence="8" type="ORF">SAMN05216290_2991</name>
</gene>
<dbReference type="PANTHER" id="PTHR30008">
    <property type="entry name" value="EXODEOXYRIBONUCLEASE 7 LARGE SUBUNIT"/>
    <property type="match status" value="1"/>
</dbReference>
<dbReference type="GeneID" id="99987673"/>
<evidence type="ECO:0000256" key="3">
    <source>
        <dbReference type="ARBA" id="ARBA00022801"/>
    </source>
</evidence>
<protein>
    <recommendedName>
        <fullName evidence="5">Exodeoxyribonuclease 7 large subunit</fullName>
        <ecNumber evidence="5">3.1.11.6</ecNumber>
    </recommendedName>
</protein>
<evidence type="ECO:0000313" key="8">
    <source>
        <dbReference type="EMBL" id="SEW33347.1"/>
    </source>
</evidence>
<dbReference type="EC" id="3.1.11.6" evidence="5"/>
<dbReference type="EMBL" id="FOIR01000002">
    <property type="protein sequence ID" value="SEW33347.1"/>
    <property type="molecule type" value="Genomic_DNA"/>
</dbReference>
<dbReference type="PANTHER" id="PTHR30008:SF0">
    <property type="entry name" value="EXODEOXYRIBONUCLEASE 7 LARGE SUBUNIT"/>
    <property type="match status" value="1"/>
</dbReference>
<keyword evidence="2 5" id="KW-0540">Nuclease</keyword>
<comment type="subcellular location">
    <subcellularLocation>
        <location evidence="5">Cytoplasm</location>
    </subcellularLocation>
</comment>
<sequence>MAHLSLFAFNQLIKDTLTETLAPNYWIIAEIGEMRLNQKGHCYMELVEKEGNFIQAKIRANIWAYTYRNLSSEFLRATGTPLKPGIKVLLNVAINFHEVYGMSLTVNNIDPNFTLGERSRLREETLQKLKAEGALETNKEFRLPLAPQKLAVISSETAAGYQDFTEQLKANPRGFDIDVTLFPALMQGNDAPASIQQALNAIGTKPEHFDLIVLIRGGGAQTDLDCFDTYELGKAISQAPLPLLTGIGHERDQTIADLVAHTALKTPTAVAEFILNGLYLFDDQLNDLAYRMERQLHQRIQQEHFQLSQYQKQLSSQVNYLLNRHTEKVERLGKNLKHETEYALKMHRVRLENFEKEINLSDPIQILKKGYSITLKNGHPIQTENVISGDEIETRTHNKTIVSKVIKSTDDV</sequence>
<dbReference type="RefSeq" id="WP_090259366.1">
    <property type="nucleotide sequence ID" value="NZ_FOIR01000002.1"/>
</dbReference>
<dbReference type="AlphaFoldDB" id="A0A1I0R026"/>
<organism evidence="8 9">
    <name type="scientific">Roseivirga pacifica</name>
    <dbReference type="NCBI Taxonomy" id="1267423"/>
    <lineage>
        <taxon>Bacteria</taxon>
        <taxon>Pseudomonadati</taxon>
        <taxon>Bacteroidota</taxon>
        <taxon>Cytophagia</taxon>
        <taxon>Cytophagales</taxon>
        <taxon>Roseivirgaceae</taxon>
        <taxon>Roseivirga</taxon>
    </lineage>
</organism>
<evidence type="ECO:0000259" key="7">
    <source>
        <dbReference type="Pfam" id="PF13742"/>
    </source>
</evidence>
<dbReference type="STRING" id="1267423.SAMN05216290_2991"/>
<dbReference type="GO" id="GO:0009318">
    <property type="term" value="C:exodeoxyribonuclease VII complex"/>
    <property type="evidence" value="ECO:0007669"/>
    <property type="project" value="UniProtKB-UniRule"/>
</dbReference>
<evidence type="ECO:0000313" key="9">
    <source>
        <dbReference type="Proteomes" id="UP000199437"/>
    </source>
</evidence>
<name>A0A1I0R026_9BACT</name>
<dbReference type="Pfam" id="PF13742">
    <property type="entry name" value="tRNA_anti_2"/>
    <property type="match status" value="1"/>
</dbReference>
<dbReference type="InterPro" id="IPR025824">
    <property type="entry name" value="OB-fold_nuc-bd_dom"/>
</dbReference>
<dbReference type="OrthoDB" id="9802795at2"/>
<feature type="domain" description="OB-fold nucleic acid binding" evidence="7">
    <location>
        <begin position="5"/>
        <end position="109"/>
    </location>
</feature>
<dbReference type="GO" id="GO:0006308">
    <property type="term" value="P:DNA catabolic process"/>
    <property type="evidence" value="ECO:0007669"/>
    <property type="project" value="UniProtKB-UniRule"/>
</dbReference>
<keyword evidence="3 5" id="KW-0378">Hydrolase</keyword>
<keyword evidence="1" id="KW-0963">Cytoplasm</keyword>
<keyword evidence="9" id="KW-1185">Reference proteome</keyword>
<reference evidence="9" key="1">
    <citation type="submission" date="2016-10" db="EMBL/GenBank/DDBJ databases">
        <authorList>
            <person name="Varghese N."/>
            <person name="Submissions S."/>
        </authorList>
    </citation>
    <scope>NUCLEOTIDE SEQUENCE [LARGE SCALE GENOMIC DNA]</scope>
    <source>
        <strain evidence="9">CGMCC 1.12402</strain>
    </source>
</reference>
<dbReference type="InterPro" id="IPR003753">
    <property type="entry name" value="Exonuc_VII_L"/>
</dbReference>
<evidence type="ECO:0000256" key="5">
    <source>
        <dbReference type="RuleBase" id="RU004355"/>
    </source>
</evidence>
<dbReference type="GO" id="GO:0005737">
    <property type="term" value="C:cytoplasm"/>
    <property type="evidence" value="ECO:0007669"/>
    <property type="project" value="UniProtKB-SubCell"/>
</dbReference>
<dbReference type="CDD" id="cd04489">
    <property type="entry name" value="ExoVII_LU_OBF"/>
    <property type="match status" value="1"/>
</dbReference>
<evidence type="ECO:0000256" key="4">
    <source>
        <dbReference type="ARBA" id="ARBA00022839"/>
    </source>
</evidence>
<keyword evidence="4 5" id="KW-0269">Exonuclease</keyword>
<evidence type="ECO:0000259" key="6">
    <source>
        <dbReference type="Pfam" id="PF02601"/>
    </source>
</evidence>
<proteinExistence type="inferred from homology"/>
<evidence type="ECO:0000256" key="1">
    <source>
        <dbReference type="ARBA" id="ARBA00022490"/>
    </source>
</evidence>
<dbReference type="GO" id="GO:0008855">
    <property type="term" value="F:exodeoxyribonuclease VII activity"/>
    <property type="evidence" value="ECO:0007669"/>
    <property type="project" value="UniProtKB-UniRule"/>
</dbReference>
<dbReference type="InterPro" id="IPR020579">
    <property type="entry name" value="Exonuc_VII_lsu_C"/>
</dbReference>
<dbReference type="NCBIfam" id="TIGR00237">
    <property type="entry name" value="xseA"/>
    <property type="match status" value="1"/>
</dbReference>
<dbReference type="Pfam" id="PF02601">
    <property type="entry name" value="Exonuc_VII_L"/>
    <property type="match status" value="1"/>
</dbReference>
<dbReference type="Proteomes" id="UP000199437">
    <property type="component" value="Unassembled WGS sequence"/>
</dbReference>
<evidence type="ECO:0000256" key="2">
    <source>
        <dbReference type="ARBA" id="ARBA00022722"/>
    </source>
</evidence>